<comment type="similarity">
    <text evidence="3 12">Belongs to the glycosyltransferase 10 family.</text>
</comment>
<dbReference type="InterPro" id="IPR038577">
    <property type="entry name" value="GT10-like_C_sf"/>
</dbReference>
<keyword evidence="5 12" id="KW-0808">Transferase</keyword>
<evidence type="ECO:0000313" key="17">
    <source>
        <dbReference type="Proteomes" id="UP000005204"/>
    </source>
</evidence>
<dbReference type="Pfam" id="PF00852">
    <property type="entry name" value="Glyco_transf_10"/>
    <property type="match status" value="1"/>
</dbReference>
<evidence type="ECO:0000256" key="13">
    <source>
        <dbReference type="SAM" id="SignalP"/>
    </source>
</evidence>
<evidence type="ECO:0000256" key="8">
    <source>
        <dbReference type="ARBA" id="ARBA00022989"/>
    </source>
</evidence>
<evidence type="ECO:0000313" key="16">
    <source>
        <dbReference type="EnsemblMetazoa" id="XP_037867521.1"/>
    </source>
</evidence>
<feature type="chain" id="PRO_5035938679" description="Fucosyltransferase" evidence="13">
    <location>
        <begin position="18"/>
        <end position="443"/>
    </location>
</feature>
<comment type="pathway">
    <text evidence="2">Protein modification; protein glycosylation.</text>
</comment>
<evidence type="ECO:0000256" key="5">
    <source>
        <dbReference type="ARBA" id="ARBA00022679"/>
    </source>
</evidence>
<dbReference type="Gene3D" id="3.40.50.11660">
    <property type="entry name" value="Glycosyl transferase family 10, C-terminal domain"/>
    <property type="match status" value="1"/>
</dbReference>
<keyword evidence="6 12" id="KW-0812">Transmembrane</keyword>
<organism evidence="16 17">
    <name type="scientific">Bombyx mori</name>
    <name type="common">Silk moth</name>
    <dbReference type="NCBI Taxonomy" id="7091"/>
    <lineage>
        <taxon>Eukaryota</taxon>
        <taxon>Metazoa</taxon>
        <taxon>Ecdysozoa</taxon>
        <taxon>Arthropoda</taxon>
        <taxon>Hexapoda</taxon>
        <taxon>Insecta</taxon>
        <taxon>Pterygota</taxon>
        <taxon>Neoptera</taxon>
        <taxon>Endopterygota</taxon>
        <taxon>Lepidoptera</taxon>
        <taxon>Glossata</taxon>
        <taxon>Ditrysia</taxon>
        <taxon>Bombycoidea</taxon>
        <taxon>Bombycidae</taxon>
        <taxon>Bombycinae</taxon>
        <taxon>Bombyx</taxon>
    </lineage>
</organism>
<dbReference type="EnsemblMetazoa" id="XM_038011593.1">
    <property type="protein sequence ID" value="XP_037867521.1"/>
    <property type="gene ID" value="LOC119628621"/>
</dbReference>
<dbReference type="EC" id="2.4.1.-" evidence="12"/>
<dbReference type="SUPFAM" id="SSF53756">
    <property type="entry name" value="UDP-Glycosyltransferase/glycogen phosphorylase"/>
    <property type="match status" value="1"/>
</dbReference>
<evidence type="ECO:0000256" key="11">
    <source>
        <dbReference type="ARBA" id="ARBA00023180"/>
    </source>
</evidence>
<keyword evidence="9 12" id="KW-0333">Golgi apparatus</keyword>
<dbReference type="KEGG" id="bmor:119628621"/>
<evidence type="ECO:0000256" key="1">
    <source>
        <dbReference type="ARBA" id="ARBA00004447"/>
    </source>
</evidence>
<evidence type="ECO:0000256" key="6">
    <source>
        <dbReference type="ARBA" id="ARBA00022692"/>
    </source>
</evidence>
<evidence type="ECO:0000256" key="2">
    <source>
        <dbReference type="ARBA" id="ARBA00004922"/>
    </source>
</evidence>
<keyword evidence="13" id="KW-0732">Signal</keyword>
<evidence type="ECO:0000259" key="14">
    <source>
        <dbReference type="Pfam" id="PF00852"/>
    </source>
</evidence>
<keyword evidence="8 12" id="KW-1133">Transmembrane helix</keyword>
<dbReference type="Proteomes" id="UP000005204">
    <property type="component" value="Unassembled WGS sequence"/>
</dbReference>
<keyword evidence="11" id="KW-0325">Glycoprotein</keyword>
<dbReference type="GeneID" id="119628621"/>
<evidence type="ECO:0000256" key="10">
    <source>
        <dbReference type="ARBA" id="ARBA00023136"/>
    </source>
</evidence>
<protein>
    <recommendedName>
        <fullName evidence="12">Fucosyltransferase</fullName>
        <ecNumber evidence="12">2.4.1.-</ecNumber>
    </recommendedName>
</protein>
<dbReference type="RefSeq" id="XP_037867521.1">
    <property type="nucleotide sequence ID" value="XM_038011593.2"/>
</dbReference>
<evidence type="ECO:0000259" key="15">
    <source>
        <dbReference type="Pfam" id="PF17039"/>
    </source>
</evidence>
<proteinExistence type="inferred from homology"/>
<evidence type="ECO:0000256" key="3">
    <source>
        <dbReference type="ARBA" id="ARBA00008919"/>
    </source>
</evidence>
<evidence type="ECO:0000256" key="9">
    <source>
        <dbReference type="ARBA" id="ARBA00023034"/>
    </source>
</evidence>
<dbReference type="PANTHER" id="PTHR48438">
    <property type="entry name" value="ALPHA-(1,3)-FUCOSYLTRANSFERASE C-RELATED"/>
    <property type="match status" value="1"/>
</dbReference>
<comment type="subcellular location">
    <subcellularLocation>
        <location evidence="1 12">Golgi apparatus</location>
        <location evidence="1 12">Golgi stack membrane</location>
        <topology evidence="1 12">Single-pass type II membrane protein</topology>
    </subcellularLocation>
</comment>
<keyword evidence="17" id="KW-1185">Reference proteome</keyword>
<keyword evidence="4 12" id="KW-0328">Glycosyltransferase</keyword>
<keyword evidence="7" id="KW-0735">Signal-anchor</keyword>
<reference evidence="17" key="1">
    <citation type="journal article" date="2008" name="Insect Biochem. Mol. Biol.">
        <title>The genome of a lepidopteran model insect, the silkworm Bombyx mori.</title>
        <authorList>
            <consortium name="International Silkworm Genome Consortium"/>
        </authorList>
    </citation>
    <scope>NUCLEOTIDE SEQUENCE [LARGE SCALE GENOMIC DNA]</scope>
    <source>
        <strain evidence="17">p50T</strain>
    </source>
</reference>
<feature type="domain" description="Fucosyltransferase N-terminal" evidence="15">
    <location>
        <begin position="92"/>
        <end position="209"/>
    </location>
</feature>
<feature type="domain" description="Fucosyltransferase C-terminal" evidence="14">
    <location>
        <begin position="244"/>
        <end position="428"/>
    </location>
</feature>
<accession>A0A8R2LUN0</accession>
<dbReference type="InterPro" id="IPR001503">
    <property type="entry name" value="Glyco_trans_10"/>
</dbReference>
<dbReference type="InterPro" id="IPR055270">
    <property type="entry name" value="Glyco_tran_10_C"/>
</dbReference>
<name>A0A8R2LUN0_BOMMO</name>
<evidence type="ECO:0000256" key="7">
    <source>
        <dbReference type="ARBA" id="ARBA00022968"/>
    </source>
</evidence>
<feature type="transmembrane region" description="Helical" evidence="12">
    <location>
        <begin position="44"/>
        <end position="64"/>
    </location>
</feature>
<reference evidence="16" key="2">
    <citation type="submission" date="2022-06" db="UniProtKB">
        <authorList>
            <consortium name="EnsemblMetazoa"/>
        </authorList>
    </citation>
    <scope>IDENTIFICATION</scope>
    <source>
        <strain evidence="16">p50T (Dazao)</strain>
    </source>
</reference>
<dbReference type="PANTHER" id="PTHR48438:SF1">
    <property type="entry name" value="ALPHA-(1,3)-FUCOSYLTRANSFERASE C-RELATED"/>
    <property type="match status" value="1"/>
</dbReference>
<keyword evidence="10 12" id="KW-0472">Membrane</keyword>
<dbReference type="GO" id="GO:0032580">
    <property type="term" value="C:Golgi cisterna membrane"/>
    <property type="evidence" value="ECO:0007669"/>
    <property type="project" value="UniProtKB-SubCell"/>
</dbReference>
<dbReference type="Pfam" id="PF17039">
    <property type="entry name" value="Glyco_tran_10_N"/>
    <property type="match status" value="1"/>
</dbReference>
<sequence length="443" mass="52323">MFTDFACLHILLHLALSTHNQLNNDSYIEMFYLYDKYLRKFKFIKKILLIVFLMGSIFVTNTLWRNYYTLSDSVLKIDSDRNSVIKGKNITKLKYILLWTNPSNFPFVYFGEGTKVFEEKNCKWTNCFVTGVRNHLDDYRKFDVIVFNGPQLKDCFDAGDLPKSRSKHQKYVYANIESAANYHLCAKTWNGFFNWTWTYKLDSDAVWGYFTIKNSTGHVVGPKLNMEWNVNTNTVDENFIMKLKSKKNTAAWFVSNCLTLSHREDFVEEIGKHLKKYGLSIDVYGLCGLMQCPKNIMQRCLDILENDYYFYFAFENAISEDYVTEKVLHALGHNTVPVVFGGANYSRFLPPDSYLDAINLGAEKLAKKMNDLILHPDMYYKYFHWKKHYSYHLRHEDPSTDDYCQFCSMINDDILRNKNTIYENFDEWWKYVDDCPFSSMYTI</sequence>
<feature type="signal peptide" evidence="13">
    <location>
        <begin position="1"/>
        <end position="17"/>
    </location>
</feature>
<dbReference type="GO" id="GO:0008417">
    <property type="term" value="F:fucosyltransferase activity"/>
    <property type="evidence" value="ECO:0007669"/>
    <property type="project" value="InterPro"/>
</dbReference>
<evidence type="ECO:0000256" key="12">
    <source>
        <dbReference type="RuleBase" id="RU003832"/>
    </source>
</evidence>
<dbReference type="AlphaFoldDB" id="A0A8R2LUN0"/>
<dbReference type="InterPro" id="IPR031481">
    <property type="entry name" value="Glyco_tran_10_N"/>
</dbReference>
<evidence type="ECO:0000256" key="4">
    <source>
        <dbReference type="ARBA" id="ARBA00022676"/>
    </source>
</evidence>